<dbReference type="InterPro" id="IPR042201">
    <property type="entry name" value="FH2_Formin_sf"/>
</dbReference>
<dbReference type="InterPro" id="IPR015425">
    <property type="entry name" value="FH2_Formin"/>
</dbReference>
<evidence type="ECO:0000313" key="4">
    <source>
        <dbReference type="Proteomes" id="UP001370490"/>
    </source>
</evidence>
<dbReference type="AlphaFoldDB" id="A0AAN8YUN6"/>
<dbReference type="PROSITE" id="PS51444">
    <property type="entry name" value="FH2"/>
    <property type="match status" value="1"/>
</dbReference>
<organism evidence="3 4">
    <name type="scientific">Dillenia turbinata</name>
    <dbReference type="NCBI Taxonomy" id="194707"/>
    <lineage>
        <taxon>Eukaryota</taxon>
        <taxon>Viridiplantae</taxon>
        <taxon>Streptophyta</taxon>
        <taxon>Embryophyta</taxon>
        <taxon>Tracheophyta</taxon>
        <taxon>Spermatophyta</taxon>
        <taxon>Magnoliopsida</taxon>
        <taxon>eudicotyledons</taxon>
        <taxon>Gunneridae</taxon>
        <taxon>Pentapetalae</taxon>
        <taxon>Dilleniales</taxon>
        <taxon>Dilleniaceae</taxon>
        <taxon>Dillenia</taxon>
    </lineage>
</organism>
<dbReference type="EMBL" id="JBAMMX010000027">
    <property type="protein sequence ID" value="KAK6913095.1"/>
    <property type="molecule type" value="Genomic_DNA"/>
</dbReference>
<dbReference type="Pfam" id="PF02181">
    <property type="entry name" value="FH2"/>
    <property type="match status" value="1"/>
</dbReference>
<evidence type="ECO:0000313" key="3">
    <source>
        <dbReference type="EMBL" id="KAK6913095.1"/>
    </source>
</evidence>
<dbReference type="PANTHER" id="PTHR45733">
    <property type="entry name" value="FORMIN-J"/>
    <property type="match status" value="1"/>
</dbReference>
<keyword evidence="4" id="KW-1185">Reference proteome</keyword>
<dbReference type="Gene3D" id="3.40.50.300">
    <property type="entry name" value="P-loop containing nucleotide triphosphate hydrolases"/>
    <property type="match status" value="1"/>
</dbReference>
<accession>A0AAN8YUN6</accession>
<reference evidence="3 4" key="1">
    <citation type="submission" date="2023-12" db="EMBL/GenBank/DDBJ databases">
        <title>A high-quality genome assembly for Dillenia turbinata (Dilleniales).</title>
        <authorList>
            <person name="Chanderbali A."/>
        </authorList>
    </citation>
    <scope>NUCLEOTIDE SEQUENCE [LARGE SCALE GENOMIC DNA]</scope>
    <source>
        <strain evidence="3">LSX21</strain>
        <tissue evidence="3">Leaf</tissue>
    </source>
</reference>
<gene>
    <name evidence="3" type="ORF">RJ641_022696</name>
</gene>
<feature type="domain" description="FH2" evidence="2">
    <location>
        <begin position="1"/>
        <end position="338"/>
    </location>
</feature>
<sequence>MQFLDLSLSLAGVVFDFSLRKVFSRMDSYALRSVSDLAAPSHTTFSFRQSLGKLTAIVFVPLASSSNYKQFFLELMKVPRVESKLKVFAFRITFSSQVDDLRRNLSTISPAAREVKESVKLCQIMQTILKMGNALNQGTARGSAVGFKLDSLLKLSDTHGRNNKMTLMHYLRKHVVYIAQTFVVEIEYESGNRYRKCLLMVGWGHIDMQNGFCLLAVMLEVVLQISYECNGRLGHKCLLGEIWCKCCGGDLLRISGNGGDLFCGQDLIHVLADKGKKRKCIPTREEKIFVLTNDCLNGNPMVRELSLNQGTLTDERKESISKPLTEAGICDHIRKKAKVYPVLNKTRTMDFGVLSPLQKNNFYGTVDDLRRNLSTINNATRGKKVCEITPDHDYSHTGKCIKSGNCKRLGIVESLEAIMLRQQDIDQRDHSSPLVFRNGDEELSFFSDISLVLIDEVHLLTELRGAALEAIVSRRFQI</sequence>
<dbReference type="InterPro" id="IPR027417">
    <property type="entry name" value="P-loop_NTPase"/>
</dbReference>
<dbReference type="PANTHER" id="PTHR45733:SF17">
    <property type="entry name" value="FORMIN-LIKE PROTEIN 14"/>
    <property type="match status" value="1"/>
</dbReference>
<evidence type="ECO:0000256" key="1">
    <source>
        <dbReference type="ARBA" id="ARBA00006468"/>
    </source>
</evidence>
<dbReference type="Gene3D" id="1.20.58.2220">
    <property type="entry name" value="Formin, FH2 domain"/>
    <property type="match status" value="1"/>
</dbReference>
<dbReference type="InterPro" id="IPR051144">
    <property type="entry name" value="Formin_homology_domain"/>
</dbReference>
<evidence type="ECO:0000259" key="2">
    <source>
        <dbReference type="PROSITE" id="PS51444"/>
    </source>
</evidence>
<dbReference type="SUPFAM" id="SSF101447">
    <property type="entry name" value="Formin homology 2 domain (FH2 domain)"/>
    <property type="match status" value="1"/>
</dbReference>
<protein>
    <submittedName>
        <fullName evidence="3">Formin, FH2 domain</fullName>
    </submittedName>
</protein>
<comment type="similarity">
    <text evidence="1">Belongs to the formin-like family. Class-II subfamily.</text>
</comment>
<comment type="caution">
    <text evidence="3">The sequence shown here is derived from an EMBL/GenBank/DDBJ whole genome shotgun (WGS) entry which is preliminary data.</text>
</comment>
<name>A0AAN8YUN6_9MAGN</name>
<proteinExistence type="inferred from homology"/>
<dbReference type="Proteomes" id="UP001370490">
    <property type="component" value="Unassembled WGS sequence"/>
</dbReference>